<dbReference type="GO" id="GO:0005198">
    <property type="term" value="F:structural molecule activity"/>
    <property type="evidence" value="ECO:0007669"/>
    <property type="project" value="UniProtKB-UniRule"/>
</dbReference>
<sequence length="399" mass="42596">MIINHNMNAMNAHRNMAMNTNAAGKSMEKLSSGLRINRAGDDAAGLAISEKMRGQIRGFDQASRNGQDSISLIQTAEGALNETHSILQRMRELAVQSANDTNTSTDRTSIQDEIKQLTQEVNRIANTTEFNTKKLLNGDLKGVSDFQKAVQKSDVTFANGNVKLSNTSTNLSVFAKTDVIRINFVKTVSTGATFSANTAGGISITTVLGNIDASKVTFTANGDLVISDGTNTIKLNMTSGKDIRSGDTITISVKAFEAAETDSSKQARAQIGANAGQELGIGIGDMSSKALGLQKTDGTALDVTSQAKASGAVTLINNAIERVSTERSKLGAFQNRLEHTINNLNTSSENLQASESRVRDVDMANEMTTYSKNNILTQAAQAMLAQAKSQPEQVLQLLR</sequence>
<dbReference type="InterPro" id="IPR042187">
    <property type="entry name" value="Flagellin_C_sub2"/>
</dbReference>
<dbReference type="SUPFAM" id="SSF64518">
    <property type="entry name" value="Phase 1 flagellin"/>
    <property type="match status" value="1"/>
</dbReference>
<dbReference type="Pfam" id="PF00700">
    <property type="entry name" value="Flagellin_C"/>
    <property type="match status" value="1"/>
</dbReference>
<accession>C6PPI6</accession>
<dbReference type="RefSeq" id="WP_007059588.1">
    <property type="nucleotide sequence ID" value="NZ_ACVI01000007.1"/>
</dbReference>
<dbReference type="KEGG" id="cck:Ccar_25055"/>
<dbReference type="eggNOG" id="COG1344">
    <property type="taxonomic scope" value="Bacteria"/>
</dbReference>
<evidence type="ECO:0000256" key="3">
    <source>
        <dbReference type="ARBA" id="ARBA00023143"/>
    </source>
</evidence>
<comment type="similarity">
    <text evidence="1 4">Belongs to the bacterial flagellin family.</text>
</comment>
<dbReference type="GO" id="GO:0005576">
    <property type="term" value="C:extracellular region"/>
    <property type="evidence" value="ECO:0007669"/>
    <property type="project" value="UniProtKB-SubCell"/>
</dbReference>
<proteinExistence type="inferred from homology"/>
<name>C6PPI6_9CLOT</name>
<feature type="domain" description="Flagellin C-terminal" evidence="6">
    <location>
        <begin position="314"/>
        <end position="398"/>
    </location>
</feature>
<keyword evidence="3 4" id="KW-0975">Bacterial flagellum</keyword>
<dbReference type="Proteomes" id="UP000004198">
    <property type="component" value="Unassembled WGS sequence"/>
</dbReference>
<keyword evidence="7" id="KW-0282">Flagellum</keyword>
<dbReference type="PANTHER" id="PTHR42792">
    <property type="entry name" value="FLAGELLIN"/>
    <property type="match status" value="1"/>
</dbReference>
<keyword evidence="7" id="KW-0966">Cell projection</keyword>
<comment type="subcellular location">
    <subcellularLocation>
        <location evidence="4">Secreted</location>
    </subcellularLocation>
    <subcellularLocation>
        <location evidence="4">Bacterial flagellum</location>
    </subcellularLocation>
</comment>
<evidence type="ECO:0000259" key="5">
    <source>
        <dbReference type="Pfam" id="PF00669"/>
    </source>
</evidence>
<dbReference type="InterPro" id="IPR001492">
    <property type="entry name" value="Flagellin"/>
</dbReference>
<dbReference type="Gene3D" id="1.20.1330.10">
    <property type="entry name" value="f41 fragment of flagellin, N-terminal domain"/>
    <property type="match status" value="1"/>
</dbReference>
<dbReference type="OrthoDB" id="9796789at2"/>
<dbReference type="Gene3D" id="6.10.10.10">
    <property type="entry name" value="Flagellar export chaperone, C-terminal domain"/>
    <property type="match status" value="1"/>
</dbReference>
<dbReference type="AlphaFoldDB" id="C6PPI6"/>
<comment type="caution">
    <text evidence="7">The sequence shown here is derived from an EMBL/GenBank/DDBJ whole genome shotgun (WGS) entry which is preliminary data.</text>
</comment>
<keyword evidence="8" id="KW-1185">Reference proteome</keyword>
<dbReference type="InterPro" id="IPR046358">
    <property type="entry name" value="Flagellin_C"/>
</dbReference>
<dbReference type="InterPro" id="IPR001029">
    <property type="entry name" value="Flagellin_N"/>
</dbReference>
<evidence type="ECO:0000313" key="7">
    <source>
        <dbReference type="EMBL" id="EET88880.1"/>
    </source>
</evidence>
<evidence type="ECO:0000256" key="1">
    <source>
        <dbReference type="ARBA" id="ARBA00005709"/>
    </source>
</evidence>
<protein>
    <recommendedName>
        <fullName evidence="2 4">Flagellin</fullName>
    </recommendedName>
</protein>
<evidence type="ECO:0000256" key="4">
    <source>
        <dbReference type="RuleBase" id="RU362073"/>
    </source>
</evidence>
<dbReference type="PATRIC" id="fig|536227.13.peg.5181"/>
<dbReference type="PANTHER" id="PTHR42792:SF2">
    <property type="entry name" value="FLAGELLIN"/>
    <property type="match status" value="1"/>
</dbReference>
<evidence type="ECO:0000256" key="2">
    <source>
        <dbReference type="ARBA" id="ARBA00020110"/>
    </source>
</evidence>
<dbReference type="Pfam" id="PF00669">
    <property type="entry name" value="Flagellin_N"/>
    <property type="match status" value="1"/>
</dbReference>
<dbReference type="STRING" id="536227.Ccar_25055"/>
<reference evidence="7 8" key="1">
    <citation type="submission" date="2009-06" db="EMBL/GenBank/DDBJ databases">
        <title>The draft genome of Clostridium carboxidivorans P7.</title>
        <authorList>
            <consortium name="US DOE Joint Genome Institute (JGI-PGF)"/>
            <person name="Lucas S."/>
            <person name="Copeland A."/>
            <person name="Lapidus A."/>
            <person name="Glavina del Rio T."/>
            <person name="Tice H."/>
            <person name="Bruce D."/>
            <person name="Goodwin L."/>
            <person name="Pitluck S."/>
            <person name="Larimer F."/>
            <person name="Land M.L."/>
            <person name="Hauser L."/>
            <person name="Hemme C.L."/>
        </authorList>
    </citation>
    <scope>NUCLEOTIDE SEQUENCE [LARGE SCALE GENOMIC DNA]</scope>
    <source>
        <strain evidence="7 8">P7</strain>
    </source>
</reference>
<evidence type="ECO:0000313" key="8">
    <source>
        <dbReference type="Proteomes" id="UP000004198"/>
    </source>
</evidence>
<keyword evidence="4" id="KW-0964">Secreted</keyword>
<dbReference type="Gene3D" id="3.30.70.2120">
    <property type="match status" value="1"/>
</dbReference>
<comment type="function">
    <text evidence="4">Flagellin is the subunit protein which polymerizes to form the filaments of bacterial flagella.</text>
</comment>
<gene>
    <name evidence="7" type="ORF">CcarbDRAFT_0703</name>
</gene>
<dbReference type="EMBL" id="ACVI01000007">
    <property type="protein sequence ID" value="EET88880.1"/>
    <property type="molecule type" value="Genomic_DNA"/>
</dbReference>
<feature type="domain" description="Flagellin N-terminal" evidence="5">
    <location>
        <begin position="3"/>
        <end position="138"/>
    </location>
</feature>
<keyword evidence="7" id="KW-0969">Cilium</keyword>
<dbReference type="PRINTS" id="PR00207">
    <property type="entry name" value="FLAGELLIN"/>
</dbReference>
<organism evidence="7 8">
    <name type="scientific">Clostridium carboxidivorans P7</name>
    <dbReference type="NCBI Taxonomy" id="536227"/>
    <lineage>
        <taxon>Bacteria</taxon>
        <taxon>Bacillati</taxon>
        <taxon>Bacillota</taxon>
        <taxon>Clostridia</taxon>
        <taxon>Eubacteriales</taxon>
        <taxon>Clostridiaceae</taxon>
        <taxon>Clostridium</taxon>
    </lineage>
</organism>
<dbReference type="GO" id="GO:0009288">
    <property type="term" value="C:bacterial-type flagellum"/>
    <property type="evidence" value="ECO:0007669"/>
    <property type="project" value="UniProtKB-SubCell"/>
</dbReference>
<evidence type="ECO:0000259" key="6">
    <source>
        <dbReference type="Pfam" id="PF00700"/>
    </source>
</evidence>